<dbReference type="Proteomes" id="UP000199376">
    <property type="component" value="Unassembled WGS sequence"/>
</dbReference>
<keyword evidence="1" id="KW-0175">Coiled coil</keyword>
<organism evidence="5 6">
    <name type="scientific">Fructobacillus durionis</name>
    <dbReference type="NCBI Taxonomy" id="283737"/>
    <lineage>
        <taxon>Bacteria</taxon>
        <taxon>Bacillati</taxon>
        <taxon>Bacillota</taxon>
        <taxon>Bacilli</taxon>
        <taxon>Lactobacillales</taxon>
        <taxon>Lactobacillaceae</taxon>
        <taxon>Fructobacillus</taxon>
    </lineage>
</organism>
<feature type="compositionally biased region" description="Basic and acidic residues" evidence="2">
    <location>
        <begin position="760"/>
        <end position="769"/>
    </location>
</feature>
<feature type="compositionally biased region" description="Low complexity" evidence="2">
    <location>
        <begin position="770"/>
        <end position="784"/>
    </location>
</feature>
<accession>A0A1I1EVJ7</accession>
<dbReference type="Gene3D" id="2.60.40.4300">
    <property type="match status" value="1"/>
</dbReference>
<proteinExistence type="predicted"/>
<evidence type="ECO:0000256" key="2">
    <source>
        <dbReference type="SAM" id="MobiDB-lite"/>
    </source>
</evidence>
<evidence type="ECO:0000313" key="5">
    <source>
        <dbReference type="EMBL" id="SFB88933.1"/>
    </source>
</evidence>
<dbReference type="EMBL" id="FOLI01000001">
    <property type="protein sequence ID" value="SFB88933.1"/>
    <property type="molecule type" value="Genomic_DNA"/>
</dbReference>
<dbReference type="RefSeq" id="WP_091501846.1">
    <property type="nucleotide sequence ID" value="NZ_FOLI01000001.1"/>
</dbReference>
<feature type="region of interest" description="Disordered" evidence="2">
    <location>
        <begin position="590"/>
        <end position="611"/>
    </location>
</feature>
<feature type="compositionally biased region" description="Basic and acidic residues" evidence="2">
    <location>
        <begin position="684"/>
        <end position="693"/>
    </location>
</feature>
<reference evidence="5 6" key="1">
    <citation type="submission" date="2016-10" db="EMBL/GenBank/DDBJ databases">
        <authorList>
            <person name="de Groot N.N."/>
        </authorList>
    </citation>
    <scope>NUCLEOTIDE SEQUENCE [LARGE SCALE GENOMIC DNA]</scope>
    <source>
        <strain evidence="5 6">DSM 19113</strain>
    </source>
</reference>
<dbReference type="InterPro" id="IPR011439">
    <property type="entry name" value="DUF1542"/>
</dbReference>
<evidence type="ECO:0000259" key="4">
    <source>
        <dbReference type="Pfam" id="PF07564"/>
    </source>
</evidence>
<gene>
    <name evidence="5" type="ORF">SAMN05660453_0574</name>
</gene>
<keyword evidence="6" id="KW-1185">Reference proteome</keyword>
<sequence length="824" mass="89970">MSFEKRVSSERVERKQLRKVKKNWVVVSATTVAFLLAGQVLSTEQTSASDNQVNKQSVQANGDGVVQPTVGYSNDGLNVADNDKTTYSYTNPGSADKSIFLVGMNQNIKVNIDGQLYKTFSARASLSRYSKVDENGHRNWYFDKVDVNAQQPGITFGPNAKYIASTDQVVRFFFSPLNFTDNQKVTYPETYSLPELKTDKLDFVSLSQMENGQSIFDYVQTTENGLFGFMNKNSAVDKNADGQPYRMAVGTNQDYSVLKHGENTVDITLNLKSKTHVVTTQKKVTRTIHFQDADGKKIAGMTDVNWPVTLNIAQTVSDFDGSKVGDPVVTVAPGSANKAWSAYEPVKNTADYQLKNIVDSKGELVSDNQLPALNDFDINSDNQEYTAVYEDRVGMVSATDDLPDAVKAQLQKSMTRTVHFQAADGEHQQLLADNKETVSMIGTALYDYRTKQLVNPDQITWKLADGSAKAWSDLKLDNKIQVKGETYANPVVHSGSLKGRTFGLTDPAVNEEVTVYYDSEAEIDEQKKEAKKGLADYAQKIIDAIQKDDSLTESEKDKQKEAVNDSLAGVENGITHLSTTDEIEQAVKDGQSDLDKGHQPGESIAEQKEDAGKTLDDYAKQIIDEIQQDEKLSKSDKAKQVDAVKEELAKVEEALSALKTADEIDKTLDQAKKLLADQYQPASDDGKKGDDGSKGQPGSGDDKQPGDDGQPGAGENDKPGADDQNQPGSDNSQPDDTNPDKDNQAGSGDGKQVPTAPAHQKNDGDKTGQKEQSSSKTAASTSESGLPETAINQKISLKETVLAVLTWTAMAAATVYTVFKRNHK</sequence>
<dbReference type="STRING" id="283737.SAMN05660453_0574"/>
<evidence type="ECO:0000256" key="3">
    <source>
        <dbReference type="SAM" id="Phobius"/>
    </source>
</evidence>
<feature type="compositionally biased region" description="Polar residues" evidence="2">
    <location>
        <begin position="723"/>
        <end position="736"/>
    </location>
</feature>
<feature type="transmembrane region" description="Helical" evidence="3">
    <location>
        <begin position="801"/>
        <end position="819"/>
    </location>
</feature>
<feature type="coiled-coil region" evidence="1">
    <location>
        <begin position="634"/>
        <end position="661"/>
    </location>
</feature>
<feature type="domain" description="DUF1542" evidence="4">
    <location>
        <begin position="527"/>
        <end position="595"/>
    </location>
</feature>
<dbReference type="Pfam" id="PF07564">
    <property type="entry name" value="DUF1542"/>
    <property type="match status" value="1"/>
</dbReference>
<keyword evidence="3" id="KW-0812">Transmembrane</keyword>
<evidence type="ECO:0000313" key="6">
    <source>
        <dbReference type="Proteomes" id="UP000199376"/>
    </source>
</evidence>
<dbReference type="AlphaFoldDB" id="A0A1I1EVJ7"/>
<evidence type="ECO:0000256" key="1">
    <source>
        <dbReference type="SAM" id="Coils"/>
    </source>
</evidence>
<keyword evidence="3" id="KW-0472">Membrane</keyword>
<name>A0A1I1EVJ7_9LACO</name>
<keyword evidence="3" id="KW-1133">Transmembrane helix</keyword>
<feature type="region of interest" description="Disordered" evidence="2">
    <location>
        <begin position="675"/>
        <end position="795"/>
    </location>
</feature>
<protein>
    <recommendedName>
        <fullName evidence="4">DUF1542 domain-containing protein</fullName>
    </recommendedName>
</protein>